<keyword evidence="4" id="KW-1185">Reference proteome</keyword>
<protein>
    <recommendedName>
        <fullName evidence="5">Glutathione transferase</fullName>
    </recommendedName>
</protein>
<dbReference type="SFLD" id="SFLDS00019">
    <property type="entry name" value="Glutathione_Transferase_(cytos"/>
    <property type="match status" value="1"/>
</dbReference>
<dbReference type="InterPro" id="IPR040079">
    <property type="entry name" value="Glutathione_S-Trfase"/>
</dbReference>
<dbReference type="RefSeq" id="WP_017712365.1">
    <property type="nucleotide sequence ID" value="NZ_KB235937.1"/>
</dbReference>
<dbReference type="InterPro" id="IPR010987">
    <property type="entry name" value="Glutathione-S-Trfase_C-like"/>
</dbReference>
<dbReference type="InterPro" id="IPR036282">
    <property type="entry name" value="Glutathione-S-Trfase_C_sf"/>
</dbReference>
<evidence type="ECO:0000313" key="3">
    <source>
        <dbReference type="EMBL" id="KKI98915.1"/>
    </source>
</evidence>
<dbReference type="SUPFAM" id="SSF52833">
    <property type="entry name" value="Thioredoxin-like"/>
    <property type="match status" value="1"/>
</dbReference>
<dbReference type="AlphaFoldDB" id="A0A0M2PQW0"/>
<comment type="caution">
    <text evidence="3">The sequence shown here is derived from an EMBL/GenBank/DDBJ whole genome shotgun (WGS) entry which is preliminary data.</text>
</comment>
<dbReference type="InterPro" id="IPR050983">
    <property type="entry name" value="GST_Omega/HSP26"/>
</dbReference>
<dbReference type="GO" id="GO:0005737">
    <property type="term" value="C:cytoplasm"/>
    <property type="evidence" value="ECO:0007669"/>
    <property type="project" value="TreeGrafter"/>
</dbReference>
<dbReference type="CDD" id="cd00299">
    <property type="entry name" value="GST_C_family"/>
    <property type="match status" value="1"/>
</dbReference>
<dbReference type="Gene3D" id="1.20.1050.10">
    <property type="match status" value="1"/>
</dbReference>
<dbReference type="PANTHER" id="PTHR43968">
    <property type="match status" value="1"/>
</dbReference>
<dbReference type="InterPro" id="IPR036249">
    <property type="entry name" value="Thioredoxin-like_sf"/>
</dbReference>
<reference evidence="3" key="1">
    <citation type="submission" date="2012-04" db="EMBL/GenBank/DDBJ databases">
        <authorList>
            <person name="Borisov I.G."/>
            <person name="Ivanikova N.V."/>
            <person name="Pinevich A.V."/>
        </authorList>
    </citation>
    <scope>NUCLEOTIDE SEQUENCE</scope>
    <source>
        <strain evidence="3">CALU 1027</strain>
    </source>
</reference>
<proteinExistence type="predicted"/>
<dbReference type="Gene3D" id="3.40.30.10">
    <property type="entry name" value="Glutaredoxin"/>
    <property type="match status" value="1"/>
</dbReference>
<evidence type="ECO:0008006" key="5">
    <source>
        <dbReference type="Google" id="ProtNLM"/>
    </source>
</evidence>
<dbReference type="PROSITE" id="PS50405">
    <property type="entry name" value="GST_CTER"/>
    <property type="match status" value="1"/>
</dbReference>
<evidence type="ECO:0000313" key="4">
    <source>
        <dbReference type="Proteomes" id="UP000034681"/>
    </source>
</evidence>
<sequence>MPTFYYSPVSPNARRVWLALLEKNIAFESVILKLDGDQKDPHFLALNPFHQVPVWVDQTVTVLESVAILDYLEARYPDPPLMPTDPAALARVRMVQMVVDNKLFRPATTLLAEGGDSLRRIQAETQMAEVLGFLEGLLGDHPYFGGGCLSNADITLGTALPLLISLQSWLDRYPALGQWWQRLNDRPIWQQTRLTEAELAYFHRRVQLIVKLGQRQMLRP</sequence>
<dbReference type="PANTHER" id="PTHR43968:SF6">
    <property type="entry name" value="GLUTATHIONE S-TRANSFERASE OMEGA"/>
    <property type="match status" value="1"/>
</dbReference>
<dbReference type="Pfam" id="PF13417">
    <property type="entry name" value="GST_N_3"/>
    <property type="match status" value="1"/>
</dbReference>
<accession>A0A0M2PQW0</accession>
<dbReference type="SUPFAM" id="SSF47616">
    <property type="entry name" value="GST C-terminal domain-like"/>
    <property type="match status" value="1"/>
</dbReference>
<dbReference type="EMBL" id="AJTX02000006">
    <property type="protein sequence ID" value="KKI98915.1"/>
    <property type="molecule type" value="Genomic_DNA"/>
</dbReference>
<dbReference type="InterPro" id="IPR004045">
    <property type="entry name" value="Glutathione_S-Trfase_N"/>
</dbReference>
<dbReference type="STRING" id="317619.GCA_000332315_01898"/>
<dbReference type="OrthoDB" id="465590at2"/>
<dbReference type="CDD" id="cd00570">
    <property type="entry name" value="GST_N_family"/>
    <property type="match status" value="1"/>
</dbReference>
<evidence type="ECO:0000259" key="1">
    <source>
        <dbReference type="PROSITE" id="PS50404"/>
    </source>
</evidence>
<dbReference type="SFLD" id="SFLDG00358">
    <property type="entry name" value="Main_(cytGST)"/>
    <property type="match status" value="1"/>
</dbReference>
<dbReference type="eggNOG" id="COG0625">
    <property type="taxonomic scope" value="Bacteria"/>
</dbReference>
<dbReference type="Pfam" id="PF13410">
    <property type="entry name" value="GST_C_2"/>
    <property type="match status" value="1"/>
</dbReference>
<feature type="domain" description="GST C-terminal" evidence="2">
    <location>
        <begin position="85"/>
        <end position="220"/>
    </location>
</feature>
<dbReference type="Proteomes" id="UP000034681">
    <property type="component" value="Unassembled WGS sequence"/>
</dbReference>
<organism evidence="3 4">
    <name type="scientific">Prochlorothrix hollandica PCC 9006 = CALU 1027</name>
    <dbReference type="NCBI Taxonomy" id="317619"/>
    <lineage>
        <taxon>Bacteria</taxon>
        <taxon>Bacillati</taxon>
        <taxon>Cyanobacteriota</taxon>
        <taxon>Cyanophyceae</taxon>
        <taxon>Prochlorotrichales</taxon>
        <taxon>Prochlorotrichaceae</taxon>
        <taxon>Prochlorothrix</taxon>
    </lineage>
</organism>
<name>A0A0M2PQW0_PROHO</name>
<evidence type="ECO:0000259" key="2">
    <source>
        <dbReference type="PROSITE" id="PS50405"/>
    </source>
</evidence>
<feature type="domain" description="GST N-terminal" evidence="1">
    <location>
        <begin position="1"/>
        <end position="80"/>
    </location>
</feature>
<gene>
    <name evidence="3" type="ORF">PROH_13835</name>
</gene>
<dbReference type="PROSITE" id="PS50404">
    <property type="entry name" value="GST_NTER"/>
    <property type="match status" value="1"/>
</dbReference>